<dbReference type="Gene3D" id="3.40.50.2300">
    <property type="match status" value="2"/>
</dbReference>
<dbReference type="Proteomes" id="UP000093053">
    <property type="component" value="Chromosome"/>
</dbReference>
<evidence type="ECO:0000256" key="1">
    <source>
        <dbReference type="ARBA" id="ARBA00023015"/>
    </source>
</evidence>
<accession>A0A1B2HT69</accession>
<evidence type="ECO:0000313" key="6">
    <source>
        <dbReference type="Proteomes" id="UP000093053"/>
    </source>
</evidence>
<gene>
    <name evidence="5" type="ORF">BBK82_37945</name>
</gene>
<organism evidence="5 6">
    <name type="scientific">Lentzea guizhouensis</name>
    <dbReference type="NCBI Taxonomy" id="1586287"/>
    <lineage>
        <taxon>Bacteria</taxon>
        <taxon>Bacillati</taxon>
        <taxon>Actinomycetota</taxon>
        <taxon>Actinomycetes</taxon>
        <taxon>Pseudonocardiales</taxon>
        <taxon>Pseudonocardiaceae</taxon>
        <taxon>Lentzea</taxon>
    </lineage>
</organism>
<feature type="domain" description="Transcriptional regulator LacI/GalR-like sensor" evidence="4">
    <location>
        <begin position="120"/>
        <end position="281"/>
    </location>
</feature>
<dbReference type="PANTHER" id="PTHR30146:SF153">
    <property type="entry name" value="LACTOSE OPERON REPRESSOR"/>
    <property type="match status" value="1"/>
</dbReference>
<evidence type="ECO:0000256" key="2">
    <source>
        <dbReference type="ARBA" id="ARBA00023125"/>
    </source>
</evidence>
<keyword evidence="6" id="KW-1185">Reference proteome</keyword>
<dbReference type="GO" id="GO:0000976">
    <property type="term" value="F:transcription cis-regulatory region binding"/>
    <property type="evidence" value="ECO:0007669"/>
    <property type="project" value="TreeGrafter"/>
</dbReference>
<keyword evidence="3" id="KW-0804">Transcription</keyword>
<dbReference type="STRING" id="1586287.BBK82_37945"/>
<dbReference type="InterPro" id="IPR028082">
    <property type="entry name" value="Peripla_BP_I"/>
</dbReference>
<dbReference type="KEGG" id="led:BBK82_37945"/>
<keyword evidence="1" id="KW-0805">Transcription regulation</keyword>
<dbReference type="EMBL" id="CP016793">
    <property type="protein sequence ID" value="ANZ40911.1"/>
    <property type="molecule type" value="Genomic_DNA"/>
</dbReference>
<name>A0A1B2HT69_9PSEU</name>
<evidence type="ECO:0000256" key="3">
    <source>
        <dbReference type="ARBA" id="ARBA00023163"/>
    </source>
</evidence>
<dbReference type="OrthoDB" id="3657250at2"/>
<evidence type="ECO:0000259" key="4">
    <source>
        <dbReference type="Pfam" id="PF13377"/>
    </source>
</evidence>
<dbReference type="AlphaFoldDB" id="A0A1B2HT69"/>
<reference evidence="5 6" key="1">
    <citation type="submission" date="2016-07" db="EMBL/GenBank/DDBJ databases">
        <title>Complete genome sequence of the Lentzea guizhouensis DHS C013.</title>
        <authorList>
            <person name="Cao C."/>
        </authorList>
    </citation>
    <scope>NUCLEOTIDE SEQUENCE [LARGE SCALE GENOMIC DNA]</scope>
    <source>
        <strain evidence="5 6">DHS C013</strain>
    </source>
</reference>
<dbReference type="Pfam" id="PF13377">
    <property type="entry name" value="Peripla_BP_3"/>
    <property type="match status" value="1"/>
</dbReference>
<dbReference type="RefSeq" id="WP_065919248.1">
    <property type="nucleotide sequence ID" value="NZ_CP016793.1"/>
</dbReference>
<protein>
    <recommendedName>
        <fullName evidence="4">Transcriptional regulator LacI/GalR-like sensor domain-containing protein</fullName>
    </recommendedName>
</protein>
<dbReference type="PANTHER" id="PTHR30146">
    <property type="entry name" value="LACI-RELATED TRANSCRIPTIONAL REPRESSOR"/>
    <property type="match status" value="1"/>
</dbReference>
<dbReference type="InterPro" id="IPR046335">
    <property type="entry name" value="LacI/GalR-like_sensor"/>
</dbReference>
<dbReference type="GO" id="GO:0003700">
    <property type="term" value="F:DNA-binding transcription factor activity"/>
    <property type="evidence" value="ECO:0007669"/>
    <property type="project" value="TreeGrafter"/>
</dbReference>
<dbReference type="SUPFAM" id="SSF53822">
    <property type="entry name" value="Periplasmic binding protein-like I"/>
    <property type="match status" value="1"/>
</dbReference>
<keyword evidence="2" id="KW-0238">DNA-binding</keyword>
<sequence>MVYAASADRGAKPIDLVLGDSEFPWFVELLAGLEKAAHELRWAMRLTMVHRRSTPDLRWLDALLERGSAGAILVRTRLNAYQHAVLAEERIPVVTVGSVDWSASAPSITTTAWHGVLGAVQHLTDLGHRRVALITGPDSSSATEEMVAGYREALRAERIPFTSALLRQGPASRTEGHRRGAELLALPQPPTAVVAGSDLQAVGVCEAATASGLRVPDDLSVIGFDDLPLASWTSPPLTTVRQPWREVGAAAVRMLNELAEGRVLGHPRVEFATSLVVRSSTRAL</sequence>
<proteinExistence type="predicted"/>
<evidence type="ECO:0000313" key="5">
    <source>
        <dbReference type="EMBL" id="ANZ40911.1"/>
    </source>
</evidence>